<evidence type="ECO:0008006" key="4">
    <source>
        <dbReference type="Google" id="ProtNLM"/>
    </source>
</evidence>
<dbReference type="PANTHER" id="PTHR35335">
    <property type="entry name" value="UPF0716 PROTEIN FXSA"/>
    <property type="match status" value="1"/>
</dbReference>
<reference evidence="2 3" key="1">
    <citation type="submission" date="2010-03" db="EMBL/GenBank/DDBJ databases">
        <authorList>
            <consortium name="The Broad Institute Genome Sequencing Platform"/>
            <person name="Ward D."/>
            <person name="Earl A."/>
            <person name="Feldgarden M."/>
            <person name="Gevers D."/>
            <person name="Young S."/>
            <person name="Zeng Q."/>
            <person name="Koehrsen M."/>
            <person name="Alvarado L."/>
            <person name="Berlin A.M."/>
            <person name="Borenstein D."/>
            <person name="Chapman S.B."/>
            <person name="Chen Z."/>
            <person name="Engels R."/>
            <person name="Freedman E."/>
            <person name="Gellesch M."/>
            <person name="Goldberg J."/>
            <person name="Griggs A."/>
            <person name="Gujja S."/>
            <person name="Heilman E.R."/>
            <person name="Heiman D.I."/>
            <person name="Hepburn T.A."/>
            <person name="Howarth C."/>
            <person name="Jen D."/>
            <person name="Larson L."/>
            <person name="Mehta T."/>
            <person name="Park D."/>
            <person name="Pearson M."/>
            <person name="Richards J."/>
            <person name="Roberts A."/>
            <person name="Saif S."/>
            <person name="Shea T.D."/>
            <person name="Shenoy N."/>
            <person name="Sisk P."/>
            <person name="Stolte C."/>
            <person name="Sykes S.N."/>
            <person name="Walk T."/>
            <person name="White J."/>
            <person name="Yandava C."/>
            <person name="Izard J."/>
            <person name="Baranova O.V."/>
            <person name="Blanton J.M."/>
            <person name="Tanner A.C."/>
            <person name="Dewhirst F."/>
            <person name="Haas B."/>
            <person name="Nusbaum C."/>
            <person name="Birren B."/>
        </authorList>
    </citation>
    <scope>NUCLEOTIDE SEQUENCE [LARGE SCALE GENOMIC DNA]</scope>
    <source>
        <strain evidence="2 3">ATCC 29453</strain>
    </source>
</reference>
<dbReference type="InterPro" id="IPR007313">
    <property type="entry name" value="FxsA"/>
</dbReference>
<feature type="transmembrane region" description="Helical" evidence="1">
    <location>
        <begin position="6"/>
        <end position="22"/>
    </location>
</feature>
<gene>
    <name evidence="2" type="ORF">HMPREF9021_00923</name>
</gene>
<evidence type="ECO:0000313" key="2">
    <source>
        <dbReference type="EMBL" id="EFG31094.1"/>
    </source>
</evidence>
<dbReference type="HOGENOM" id="CLU_085083_0_2_4"/>
<dbReference type="AlphaFoldDB" id="V9HCQ4"/>
<keyword evidence="3" id="KW-1185">Reference proteome</keyword>
<comment type="caution">
    <text evidence="2">The sequence shown here is derived from an EMBL/GenBank/DDBJ whole genome shotgun (WGS) entry which is preliminary data.</text>
</comment>
<feature type="transmembrane region" description="Helical" evidence="1">
    <location>
        <begin position="29"/>
        <end position="46"/>
    </location>
</feature>
<keyword evidence="1" id="KW-1133">Transmembrane helix</keyword>
<dbReference type="RefSeq" id="WP_002641902.1">
    <property type="nucleotide sequence ID" value="NZ_CP019448.1"/>
</dbReference>
<accession>V9HCQ4</accession>
<dbReference type="GO" id="GO:0016020">
    <property type="term" value="C:membrane"/>
    <property type="evidence" value="ECO:0007669"/>
    <property type="project" value="InterPro"/>
</dbReference>
<dbReference type="Proteomes" id="UP000017813">
    <property type="component" value="Unassembled WGS sequence"/>
</dbReference>
<proteinExistence type="predicted"/>
<protein>
    <recommendedName>
        <fullName evidence="4">FxsA cytoplasmic membrane protein</fullName>
    </recommendedName>
</protein>
<dbReference type="KEGG" id="smur:BWP33_05925"/>
<reference evidence="2 3" key="2">
    <citation type="submission" date="2011-10" db="EMBL/GenBank/DDBJ databases">
        <title>The Genome Sequence of Simonsiella muelleri ATCC 29453.</title>
        <authorList>
            <consortium name="The Broad Institute Genome Sequencing Platform"/>
            <consortium name="The Broad Institute Genome Sequencing Center for Infectious Disease"/>
            <person name="Earl A."/>
            <person name="Ward D."/>
            <person name="Feldgarden M."/>
            <person name="Gevers D."/>
            <person name="Izard J."/>
            <person name="Baranova O.V."/>
            <person name="Blanton J.M."/>
            <person name="Tanner A.C."/>
            <person name="Dewhirst F."/>
            <person name="Young S.K."/>
            <person name="Zeng Q."/>
            <person name="Gargeya S."/>
            <person name="Fitzgerald M."/>
            <person name="Haas B."/>
            <person name="Abouelleil A."/>
            <person name="Alvarado L."/>
            <person name="Arachchi H.M."/>
            <person name="Berlin A."/>
            <person name="Brown A."/>
            <person name="Chapman S.B."/>
            <person name="Chen Z."/>
            <person name="Dunbar C."/>
            <person name="Freedman E."/>
            <person name="Gearin G."/>
            <person name="Goldberg J."/>
            <person name="Griggs A."/>
            <person name="Gujja S."/>
            <person name="Heiman D."/>
            <person name="Howarth C."/>
            <person name="Larson L."/>
            <person name="Lui A."/>
            <person name="MacDonald P.J.P."/>
            <person name="Montmayeur A."/>
            <person name="Murphy C."/>
            <person name="Neiman D."/>
            <person name="Pearson M."/>
            <person name="Priest M."/>
            <person name="Roberts A."/>
            <person name="Saif S."/>
            <person name="Shea T."/>
            <person name="Shenoy N."/>
            <person name="Sisk P."/>
            <person name="Stolte C."/>
            <person name="Sykes S."/>
            <person name="Wortman J."/>
            <person name="Nusbaum C."/>
            <person name="Birren B."/>
        </authorList>
    </citation>
    <scope>NUCLEOTIDE SEQUENCE [LARGE SCALE GENOMIC DNA]</scope>
    <source>
        <strain evidence="2 3">ATCC 29453</strain>
    </source>
</reference>
<dbReference type="Pfam" id="PF04186">
    <property type="entry name" value="FxsA"/>
    <property type="match status" value="1"/>
</dbReference>
<evidence type="ECO:0000313" key="3">
    <source>
        <dbReference type="Proteomes" id="UP000017813"/>
    </source>
</evidence>
<dbReference type="eggNOG" id="COG3030">
    <property type="taxonomic scope" value="Bacteria"/>
</dbReference>
<dbReference type="NCBIfam" id="NF008528">
    <property type="entry name" value="PRK11463.1-2"/>
    <property type="match status" value="1"/>
</dbReference>
<name>V9HCQ4_9NEIS</name>
<feature type="transmembrane region" description="Helical" evidence="1">
    <location>
        <begin position="79"/>
        <end position="103"/>
    </location>
</feature>
<keyword evidence="1" id="KW-0812">Transmembrane</keyword>
<organism evidence="2 3">
    <name type="scientific">Simonsiella muelleri ATCC 29453</name>
    <dbReference type="NCBI Taxonomy" id="641147"/>
    <lineage>
        <taxon>Bacteria</taxon>
        <taxon>Pseudomonadati</taxon>
        <taxon>Pseudomonadota</taxon>
        <taxon>Betaproteobacteria</taxon>
        <taxon>Neisseriales</taxon>
        <taxon>Neisseriaceae</taxon>
        <taxon>Simonsiella</taxon>
    </lineage>
</organism>
<sequence>MQYLGIFFFAGMVLEFFSLFWVASWLGGLTTFVLIILGFIVGGALLRNNLNVAKALMAGQFLRGGMSFYDMLFPVRVPLAGFLLALPTGFLSSALGLLLLAPFQFNNKTDKKQSDIFSDTARQNGFEYTHHSKHQNQDDVIEGDYIVRNNKIKQNHDDIIKH</sequence>
<dbReference type="STRING" id="641147.HMPREF9021_00923"/>
<dbReference type="EMBL" id="ADCY02000029">
    <property type="protein sequence ID" value="EFG31094.1"/>
    <property type="molecule type" value="Genomic_DNA"/>
</dbReference>
<evidence type="ECO:0000256" key="1">
    <source>
        <dbReference type="SAM" id="Phobius"/>
    </source>
</evidence>
<dbReference type="PANTHER" id="PTHR35335:SF1">
    <property type="entry name" value="UPF0716 PROTEIN FXSA"/>
    <property type="match status" value="1"/>
</dbReference>
<keyword evidence="1" id="KW-0472">Membrane</keyword>